<protein>
    <recommendedName>
        <fullName evidence="2">CBM2 domain-containing protein</fullName>
    </recommendedName>
</protein>
<dbReference type="Pfam" id="PF00553">
    <property type="entry name" value="CBM_2"/>
    <property type="match status" value="1"/>
</dbReference>
<dbReference type="GO" id="GO:0030247">
    <property type="term" value="F:polysaccharide binding"/>
    <property type="evidence" value="ECO:0007669"/>
    <property type="project" value="UniProtKB-UniRule"/>
</dbReference>
<proteinExistence type="predicted"/>
<dbReference type="GO" id="GO:0005975">
    <property type="term" value="P:carbohydrate metabolic process"/>
    <property type="evidence" value="ECO:0007669"/>
    <property type="project" value="InterPro"/>
</dbReference>
<feature type="domain" description="CBM2" evidence="2">
    <location>
        <begin position="90"/>
        <end position="196"/>
    </location>
</feature>
<accession>A0A8J7H2A6</accession>
<feature type="compositionally biased region" description="Pro residues" evidence="1">
    <location>
        <begin position="79"/>
        <end position="88"/>
    </location>
</feature>
<dbReference type="Gene3D" id="2.60.40.290">
    <property type="match status" value="1"/>
</dbReference>
<evidence type="ECO:0000259" key="2">
    <source>
        <dbReference type="PROSITE" id="PS51173"/>
    </source>
</evidence>
<reference evidence="3" key="1">
    <citation type="submission" date="2020-11" db="EMBL/GenBank/DDBJ databases">
        <title>Sequencing the genomes of 1000 actinobacteria strains.</title>
        <authorList>
            <person name="Klenk H.-P."/>
        </authorList>
    </citation>
    <scope>NUCLEOTIDE SEQUENCE</scope>
    <source>
        <strain evidence="3">DSM 45356</strain>
    </source>
</reference>
<sequence length="196" mass="19885">MGRHIRHSGRSRLMGALVTATGVLSVIALVFLGVRADPAPGGLAPTATASAAPEASDVAELGTQPVGVLSAKPKASPTPTSPVAPPSASPSRTPERVTVLVAVYREETRWTGGYSGTVTITNRGTATIAGWRLVLTVPAGHDVWDVSGAVADTRGRTVTLTPESWTSKINAGKSVSVRLTVRGGSGAPSVTEVTAG</sequence>
<comment type="caution">
    <text evidence="3">The sequence shown here is derived from an EMBL/GenBank/DDBJ whole genome shotgun (WGS) entry which is preliminary data.</text>
</comment>
<evidence type="ECO:0000313" key="4">
    <source>
        <dbReference type="Proteomes" id="UP000622552"/>
    </source>
</evidence>
<organism evidence="3 4">
    <name type="scientific">Longispora fulva</name>
    <dbReference type="NCBI Taxonomy" id="619741"/>
    <lineage>
        <taxon>Bacteria</taxon>
        <taxon>Bacillati</taxon>
        <taxon>Actinomycetota</taxon>
        <taxon>Actinomycetes</taxon>
        <taxon>Micromonosporales</taxon>
        <taxon>Micromonosporaceae</taxon>
        <taxon>Longispora</taxon>
    </lineage>
</organism>
<evidence type="ECO:0000313" key="3">
    <source>
        <dbReference type="EMBL" id="MBG6140428.1"/>
    </source>
</evidence>
<evidence type="ECO:0000256" key="1">
    <source>
        <dbReference type="SAM" id="MobiDB-lite"/>
    </source>
</evidence>
<dbReference type="SUPFAM" id="SSF49384">
    <property type="entry name" value="Carbohydrate-binding domain"/>
    <property type="match status" value="1"/>
</dbReference>
<dbReference type="RefSeq" id="WP_197006971.1">
    <property type="nucleotide sequence ID" value="NZ_BONS01000005.1"/>
</dbReference>
<dbReference type="Proteomes" id="UP000622552">
    <property type="component" value="Unassembled WGS sequence"/>
</dbReference>
<dbReference type="InterPro" id="IPR001919">
    <property type="entry name" value="CBD2"/>
</dbReference>
<dbReference type="GO" id="GO:0004553">
    <property type="term" value="F:hydrolase activity, hydrolyzing O-glycosyl compounds"/>
    <property type="evidence" value="ECO:0007669"/>
    <property type="project" value="InterPro"/>
</dbReference>
<name>A0A8J7H2A6_9ACTN</name>
<dbReference type="InterPro" id="IPR008965">
    <property type="entry name" value="CBM2/CBM3_carb-bd_dom_sf"/>
</dbReference>
<dbReference type="SMART" id="SM00637">
    <property type="entry name" value="CBD_II"/>
    <property type="match status" value="1"/>
</dbReference>
<dbReference type="AlphaFoldDB" id="A0A8J7H2A6"/>
<dbReference type="InterPro" id="IPR012291">
    <property type="entry name" value="CBM2_carb-bd_dom_sf"/>
</dbReference>
<dbReference type="EMBL" id="JADOUF010000001">
    <property type="protein sequence ID" value="MBG6140428.1"/>
    <property type="molecule type" value="Genomic_DNA"/>
</dbReference>
<keyword evidence="4" id="KW-1185">Reference proteome</keyword>
<dbReference type="PROSITE" id="PS51173">
    <property type="entry name" value="CBM2"/>
    <property type="match status" value="1"/>
</dbReference>
<feature type="region of interest" description="Disordered" evidence="1">
    <location>
        <begin position="69"/>
        <end position="94"/>
    </location>
</feature>
<gene>
    <name evidence="3" type="ORF">IW245_006622</name>
</gene>